<keyword evidence="6" id="KW-0814">Transposable element</keyword>
<keyword evidence="3 6" id="KW-0815">Transposition</keyword>
<name>A0A2T4TUW5_9BACT</name>
<evidence type="ECO:0000313" key="9">
    <source>
        <dbReference type="Proteomes" id="UP000241436"/>
    </source>
</evidence>
<evidence type="ECO:0000256" key="4">
    <source>
        <dbReference type="ARBA" id="ARBA00023125"/>
    </source>
</evidence>
<dbReference type="GO" id="GO:0004803">
    <property type="term" value="F:transposase activity"/>
    <property type="evidence" value="ECO:0007669"/>
    <property type="project" value="UniProtKB-UniRule"/>
</dbReference>
<feature type="region of interest" description="Disordered" evidence="7">
    <location>
        <begin position="25"/>
        <end position="45"/>
    </location>
</feature>
<evidence type="ECO:0000256" key="5">
    <source>
        <dbReference type="ARBA" id="ARBA00023172"/>
    </source>
</evidence>
<protein>
    <recommendedName>
        <fullName evidence="6">Mutator family transposase</fullName>
    </recommendedName>
</protein>
<evidence type="ECO:0000313" key="8">
    <source>
        <dbReference type="EMBL" id="PTL34902.1"/>
    </source>
</evidence>
<comment type="similarity">
    <text evidence="2 6">Belongs to the transposase mutator family.</text>
</comment>
<reference evidence="9" key="2">
    <citation type="journal article" date="2018" name="Environ. Microbiol.">
        <title>Bloom of a denitrifying methanotroph, 'Candidatus Methylomirabilis limnetica', in a deep stratified lake.</title>
        <authorList>
            <person name="Graf J.S."/>
            <person name="Mayr M.J."/>
            <person name="Marchant H.K."/>
            <person name="Tienken D."/>
            <person name="Hach P.F."/>
            <person name="Brand A."/>
            <person name="Schubert C.J."/>
            <person name="Kuypers M.M."/>
            <person name="Milucka J."/>
        </authorList>
    </citation>
    <scope>NUCLEOTIDE SEQUENCE [LARGE SCALE GENOMIC DNA]</scope>
    <source>
        <strain evidence="9">Zug</strain>
    </source>
</reference>
<evidence type="ECO:0000256" key="2">
    <source>
        <dbReference type="ARBA" id="ARBA00010961"/>
    </source>
</evidence>
<dbReference type="PANTHER" id="PTHR33217">
    <property type="entry name" value="TRANSPOSASE FOR INSERTION SEQUENCE ELEMENT IS1081"/>
    <property type="match status" value="1"/>
</dbReference>
<dbReference type="EMBL" id="NVQC01000038">
    <property type="protein sequence ID" value="PTL34902.1"/>
    <property type="molecule type" value="Genomic_DNA"/>
</dbReference>
<dbReference type="GO" id="GO:0006313">
    <property type="term" value="P:DNA transposition"/>
    <property type="evidence" value="ECO:0007669"/>
    <property type="project" value="UniProtKB-UniRule"/>
</dbReference>
<keyword evidence="9" id="KW-1185">Reference proteome</keyword>
<reference evidence="8 9" key="1">
    <citation type="submission" date="2017-09" db="EMBL/GenBank/DDBJ databases">
        <title>Bloom of a denitrifying methanotroph, Candidatus Methylomirabilis limnetica, in a deep stratified lake.</title>
        <authorList>
            <person name="Graf J.S."/>
            <person name="Marchant H.K."/>
            <person name="Tienken D."/>
            <person name="Hach P.F."/>
            <person name="Brand A."/>
            <person name="Schubert C.J."/>
            <person name="Kuypers M.M."/>
            <person name="Milucka J."/>
        </authorList>
    </citation>
    <scope>NUCLEOTIDE SEQUENCE [LARGE SCALE GENOMIC DNA]</scope>
    <source>
        <strain evidence="8 9">Zug</strain>
    </source>
</reference>
<dbReference type="Proteomes" id="UP000241436">
    <property type="component" value="Unassembled WGS sequence"/>
</dbReference>
<gene>
    <name evidence="8" type="ORF">CLG94_12450</name>
</gene>
<dbReference type="Pfam" id="PF00872">
    <property type="entry name" value="Transposase_mut"/>
    <property type="match status" value="1"/>
</dbReference>
<comment type="function">
    <text evidence="1 6">Required for the transposition of the insertion element.</text>
</comment>
<sequence>MPGSFGRSCTACPVASMRSAQRRCPRHLASVPRPSPGGSSDRAPSICRPFRERTLDGYDVIALLLDGKTFAEDEIVIALGITVTGEKVILGFVQTATENERVCAALLRALIERGLQIEQGLLCVIDPRGCAQRLLTVFGSQALVQRCQWHTRENSVAYLPKSQRTLWRRTLQAAYEQPTSVLAKAALLSLRTELRLLNASAVTSLDEGLDETLTLHHLGLFRSLGISLKTTNGIESLNAQLGAYTDKGDRWRNSEQKHRWVASALLTIEPRLHRIKGYRHLPPLRAALQREIASSTQRQEHVA</sequence>
<dbReference type="InterPro" id="IPR001207">
    <property type="entry name" value="Transposase_mutator"/>
</dbReference>
<organism evidence="8 9">
    <name type="scientific">Candidatus Methylomirabilis limnetica</name>
    <dbReference type="NCBI Taxonomy" id="2033718"/>
    <lineage>
        <taxon>Bacteria</taxon>
        <taxon>Candidatus Methylomirabilota</taxon>
        <taxon>Candidatus Methylomirabilia</taxon>
        <taxon>Candidatus Methylomirabilales</taxon>
        <taxon>Candidatus Methylomirabilaceae</taxon>
        <taxon>Candidatus Methylomirabilis</taxon>
    </lineage>
</organism>
<accession>A0A2T4TUW5</accession>
<keyword evidence="4 6" id="KW-0238">DNA-binding</keyword>
<evidence type="ECO:0000256" key="6">
    <source>
        <dbReference type="RuleBase" id="RU365089"/>
    </source>
</evidence>
<evidence type="ECO:0000256" key="3">
    <source>
        <dbReference type="ARBA" id="ARBA00022578"/>
    </source>
</evidence>
<comment type="caution">
    <text evidence="8">The sequence shown here is derived from an EMBL/GenBank/DDBJ whole genome shotgun (WGS) entry which is preliminary data.</text>
</comment>
<keyword evidence="5 6" id="KW-0233">DNA recombination</keyword>
<dbReference type="PANTHER" id="PTHR33217:SF7">
    <property type="entry name" value="TRANSPOSASE FOR INSERTION SEQUENCE ELEMENT IS1081"/>
    <property type="match status" value="1"/>
</dbReference>
<dbReference type="GO" id="GO:0003677">
    <property type="term" value="F:DNA binding"/>
    <property type="evidence" value="ECO:0007669"/>
    <property type="project" value="UniProtKB-UniRule"/>
</dbReference>
<evidence type="ECO:0000256" key="1">
    <source>
        <dbReference type="ARBA" id="ARBA00002190"/>
    </source>
</evidence>
<proteinExistence type="inferred from homology"/>
<evidence type="ECO:0000256" key="7">
    <source>
        <dbReference type="SAM" id="MobiDB-lite"/>
    </source>
</evidence>
<dbReference type="AlphaFoldDB" id="A0A2T4TUW5"/>